<dbReference type="Pfam" id="PF00536">
    <property type="entry name" value="SAM_1"/>
    <property type="match status" value="2"/>
</dbReference>
<feature type="region of interest" description="Disordered" evidence="6">
    <location>
        <begin position="985"/>
        <end position="1015"/>
    </location>
</feature>
<proteinExistence type="predicted"/>
<feature type="repeat" description="ANK" evidence="4">
    <location>
        <begin position="230"/>
        <end position="262"/>
    </location>
</feature>
<evidence type="ECO:0000259" key="8">
    <source>
        <dbReference type="PROSITE" id="PS50105"/>
    </source>
</evidence>
<evidence type="ECO:0000259" key="7">
    <source>
        <dbReference type="PROSITE" id="PS50002"/>
    </source>
</evidence>
<dbReference type="PROSITE" id="PS50105">
    <property type="entry name" value="SAM_DOMAIN"/>
    <property type="match status" value="2"/>
</dbReference>
<dbReference type="PANTHER" id="PTHR24174">
    <property type="entry name" value="ANKYRIN REPEAT AND STERILE ALPHA MOTIF DOMAIN-CONTAINING PROTEIN 1"/>
    <property type="match status" value="1"/>
</dbReference>
<dbReference type="PANTHER" id="PTHR24174:SF16">
    <property type="entry name" value="CASKIN-2"/>
    <property type="match status" value="1"/>
</dbReference>
<evidence type="ECO:0000256" key="1">
    <source>
        <dbReference type="ARBA" id="ARBA00022443"/>
    </source>
</evidence>
<dbReference type="SMART" id="SM00454">
    <property type="entry name" value="SAM"/>
    <property type="match status" value="2"/>
</dbReference>
<feature type="compositionally biased region" description="Polar residues" evidence="6">
    <location>
        <begin position="1095"/>
        <end position="1108"/>
    </location>
</feature>
<dbReference type="PROSITE" id="PS50088">
    <property type="entry name" value="ANK_REPEAT"/>
    <property type="match status" value="4"/>
</dbReference>
<dbReference type="PROSITE" id="PS50002">
    <property type="entry name" value="SH3"/>
    <property type="match status" value="1"/>
</dbReference>
<dbReference type="InterPro" id="IPR035498">
    <property type="entry name" value="Caskin1/2_SAM_2"/>
</dbReference>
<gene>
    <name evidence="9" type="ORF">MEDL_48622</name>
</gene>
<dbReference type="Gene3D" id="1.25.40.20">
    <property type="entry name" value="Ankyrin repeat-containing domain"/>
    <property type="match status" value="2"/>
</dbReference>
<evidence type="ECO:0000256" key="6">
    <source>
        <dbReference type="SAM" id="MobiDB-lite"/>
    </source>
</evidence>
<dbReference type="EMBL" id="CAJPWZ010002341">
    <property type="protein sequence ID" value="CAG2236114.1"/>
    <property type="molecule type" value="Genomic_DNA"/>
</dbReference>
<feature type="region of interest" description="Disordered" evidence="6">
    <location>
        <begin position="554"/>
        <end position="575"/>
    </location>
</feature>
<feature type="compositionally biased region" description="Polar residues" evidence="6">
    <location>
        <begin position="1416"/>
        <end position="1425"/>
    </location>
</feature>
<dbReference type="PRINTS" id="PR01415">
    <property type="entry name" value="ANKYRIN"/>
</dbReference>
<feature type="region of interest" description="Disordered" evidence="6">
    <location>
        <begin position="617"/>
        <end position="674"/>
    </location>
</feature>
<dbReference type="PROSITE" id="PS50297">
    <property type="entry name" value="ANK_REP_REGION"/>
    <property type="match status" value="4"/>
</dbReference>
<keyword evidence="3 4" id="KW-0040">ANK repeat</keyword>
<dbReference type="Gene3D" id="1.10.150.50">
    <property type="entry name" value="Transcription Factor, Ets-1"/>
    <property type="match status" value="2"/>
</dbReference>
<feature type="region of interest" description="Disordered" evidence="6">
    <location>
        <begin position="1322"/>
        <end position="1341"/>
    </location>
</feature>
<keyword evidence="1 5" id="KW-0728">SH3 domain</keyword>
<dbReference type="FunFam" id="1.10.150.50:FF:000028">
    <property type="entry name" value="caskin-2 isoform X2"/>
    <property type="match status" value="1"/>
</dbReference>
<feature type="compositionally biased region" description="Low complexity" evidence="6">
    <location>
        <begin position="697"/>
        <end position="712"/>
    </location>
</feature>
<evidence type="ECO:0000256" key="2">
    <source>
        <dbReference type="ARBA" id="ARBA00022737"/>
    </source>
</evidence>
<sequence>MIVLKLESGIKHKSSSSKIVLQIVSDRKESKIVLQIVSDRKESKMVLQIVSDLKESKMVLQIVSDLKESRTVLQIVSDLKASRTVLQKVSDLKESRTVLQKVSDLKESRTVLQIVSGLKESRTVLQKVSDLKESKMVLQIVSDLKESRTVLQKVSDLKESKMVLQIHVVSDLKESKMVLQIVSDLKESKMVLQIVSDLKESKMVLQIVHLLFSELLGSSKRINIDYQDSDGMSALHQAALVGSLEMMGMLLEQGASVGLSDNKGMLALHYACWQGKAEPVHMLLQWRSPVSNQSYDGATPLHLACQHGHFDVANLLLLHNAVPAILNHENKTPLDLACEFGRYRIVDLLLRSNLCASLLFETPVDMVDGNTTCLHLAAKNGHVEILRLLLQAGMDINRLTQQGTCLHQAALCGKVDVAKLLLDCGVDVNRTNSHGETALDIVLKYTPCRAAKELKQLLTEASFAVQARAIKDYFNVYDPQSLTFKEGDIIRVLEQSEGLWKGCVITDGRTAKAGYFPPDHVVLIDKSAMMSSYSPGKKVGMPQVPDVISRNQHVFSSEDGFPPPPPSVFFPPERDHDVRYISPHYSSYENLNGRVPQYNGEDTRSPVPYHLVNDMKTANSISPTNSNRNSAASSDSGRGYSTGHTEPRVGIYNNNRHDLGRGYSTGHTEPRSPHNYVNVQIVNQHRLSGQSYESGVSSRQSYHSNSSSSVGSLDRLEESGPISNINVAELFHSGMQDHEILKTWLRDLRYEEYFGLFINAGYDMRTISRMTPEDLTAIGITKPGHRKRLKAEIARLNISDGLPDYKPNTVEEWLHLLHLEQYCKTLTSQGYADMDSVTDISWEDLEEIGISKLGHQKKIMIAVDRLKRVVSNAKRQSTVDGKRGSSEILDPPHNNISNRHSGEAMYNHRPRKSSSGESLNNSELMYNHSPARQRGSDGSLDSCFFPNSPTTKAFQPDVVAIQVKRNQSSPNSSLTKDMAGQTITYQSFQGPSRRSNEFDRDSTPTEEIDNGYRAPLPMAPIVPKVLNKPKPVAKIVAKAKRSSKEYSPDFEEAEKLNEYLEDHIEKSVITGNGGFKRQKSDLGSETVYDSPKHSPYNSGLNNSMSQSCPPGVNGPLHSSTPIKKVPPPPPPKRSNSISKQSQLEYTKQISLENSPYAASVPKTGNNSPKTIDSYYVQNSNRNSGGNSQNNVSNVPPVSVSSSSGNFQYAGSIPKSAVPKLQPKPVISTKPTVSPKPKKSVKVASETNSFASCVQSLSQKFGSKCGEVISPDDMVNSDGEDFPPPPPPIAMDIITPKLHNYGIPSKEDMHGEEYRLQYQRQVSANSVQGSETRTSTSSAVQSIRTNQGNESVANMSDNHSVHNNSFSSPILRSTSLRTSPNKESPILSHKTKDSHVGSHVPVSSHNHNTSSFRRYNGSLSDSSTTMRSDENVVKHLKSVGSPQIKPKPRREFLNQENHASVGGREKTPPYGTLRRNDSTSSHDSNISTSSVESNTLPFANENHLYKKRDVIHEQTGGNGVKKNSEDVLTDIDFMLQGLTDELDAMLEDEALCNG</sequence>
<evidence type="ECO:0000256" key="5">
    <source>
        <dbReference type="PROSITE-ProRule" id="PRU00192"/>
    </source>
</evidence>
<feature type="domain" description="SAM" evidence="8">
    <location>
        <begin position="805"/>
        <end position="869"/>
    </location>
</feature>
<feature type="compositionally biased region" description="Low complexity" evidence="6">
    <location>
        <begin position="626"/>
        <end position="639"/>
    </location>
</feature>
<feature type="repeat" description="ANK" evidence="4">
    <location>
        <begin position="369"/>
        <end position="401"/>
    </location>
</feature>
<feature type="compositionally biased region" description="Low complexity" evidence="6">
    <location>
        <begin position="1176"/>
        <end position="1200"/>
    </location>
</feature>
<dbReference type="InterPro" id="IPR036028">
    <property type="entry name" value="SH3-like_dom_sf"/>
</dbReference>
<dbReference type="InterPro" id="IPR001660">
    <property type="entry name" value="SAM"/>
</dbReference>
<feature type="domain" description="SH3" evidence="7">
    <location>
        <begin position="462"/>
        <end position="526"/>
    </location>
</feature>
<dbReference type="InterPro" id="IPR013761">
    <property type="entry name" value="SAM/pointed_sf"/>
</dbReference>
<accession>A0A8S3TXK5</accession>
<evidence type="ECO:0000313" key="9">
    <source>
        <dbReference type="EMBL" id="CAG2236114.1"/>
    </source>
</evidence>
<dbReference type="SUPFAM" id="SSF48403">
    <property type="entry name" value="Ankyrin repeat"/>
    <property type="match status" value="1"/>
</dbReference>
<dbReference type="Gene3D" id="2.30.30.40">
    <property type="entry name" value="SH3 Domains"/>
    <property type="match status" value="1"/>
</dbReference>
<dbReference type="InterPro" id="IPR035497">
    <property type="entry name" value="Caskin1/2_SAM_1"/>
</dbReference>
<protein>
    <submittedName>
        <fullName evidence="9">CASKIN</fullName>
    </submittedName>
</protein>
<dbReference type="InterPro" id="IPR033635">
    <property type="entry name" value="ANKS1/Caskin"/>
</dbReference>
<feature type="repeat" description="ANK" evidence="4">
    <location>
        <begin position="401"/>
        <end position="433"/>
    </location>
</feature>
<feature type="compositionally biased region" description="Polar residues" evidence="6">
    <location>
        <begin position="1349"/>
        <end position="1381"/>
    </location>
</feature>
<evidence type="ECO:0000256" key="3">
    <source>
        <dbReference type="ARBA" id="ARBA00023043"/>
    </source>
</evidence>
<comment type="caution">
    <text evidence="9">The sequence shown here is derived from an EMBL/GenBank/DDBJ whole genome shotgun (WGS) entry which is preliminary data.</text>
</comment>
<keyword evidence="2" id="KW-0677">Repeat</keyword>
<dbReference type="Pfam" id="PF12796">
    <property type="entry name" value="Ank_2"/>
    <property type="match status" value="3"/>
</dbReference>
<feature type="region of interest" description="Disordered" evidence="6">
    <location>
        <begin position="1155"/>
        <end position="1200"/>
    </location>
</feature>
<dbReference type="OrthoDB" id="5314041at2759"/>
<evidence type="ECO:0000256" key="4">
    <source>
        <dbReference type="PROSITE-ProRule" id="PRU00023"/>
    </source>
</evidence>
<feature type="region of interest" description="Disordered" evidence="6">
    <location>
        <begin position="1071"/>
        <end position="1143"/>
    </location>
</feature>
<organism evidence="9 10">
    <name type="scientific">Mytilus edulis</name>
    <name type="common">Blue mussel</name>
    <dbReference type="NCBI Taxonomy" id="6550"/>
    <lineage>
        <taxon>Eukaryota</taxon>
        <taxon>Metazoa</taxon>
        <taxon>Spiralia</taxon>
        <taxon>Lophotrochozoa</taxon>
        <taxon>Mollusca</taxon>
        <taxon>Bivalvia</taxon>
        <taxon>Autobranchia</taxon>
        <taxon>Pteriomorphia</taxon>
        <taxon>Mytilida</taxon>
        <taxon>Mytiloidea</taxon>
        <taxon>Mytilidae</taxon>
        <taxon>Mytilinae</taxon>
        <taxon>Mytilus</taxon>
    </lineage>
</organism>
<dbReference type="Proteomes" id="UP000683360">
    <property type="component" value="Unassembled WGS sequence"/>
</dbReference>
<dbReference type="CDD" id="cd09497">
    <property type="entry name" value="SAM_caskin1_2_repeat1"/>
    <property type="match status" value="1"/>
</dbReference>
<feature type="region of interest" description="Disordered" evidence="6">
    <location>
        <begin position="1349"/>
        <end position="1496"/>
    </location>
</feature>
<feature type="compositionally biased region" description="Low complexity" evidence="6">
    <location>
        <begin position="1477"/>
        <end position="1489"/>
    </location>
</feature>
<name>A0A8S3TXK5_MYTED</name>
<feature type="region of interest" description="Disordered" evidence="6">
    <location>
        <begin position="1215"/>
        <end position="1239"/>
    </location>
</feature>
<dbReference type="SMART" id="SM00326">
    <property type="entry name" value="SH3"/>
    <property type="match status" value="1"/>
</dbReference>
<dbReference type="SMART" id="SM00248">
    <property type="entry name" value="ANK"/>
    <property type="match status" value="6"/>
</dbReference>
<feature type="compositionally biased region" description="Low complexity" evidence="6">
    <location>
        <begin position="1396"/>
        <end position="1410"/>
    </location>
</feature>
<reference evidence="9" key="1">
    <citation type="submission" date="2021-03" db="EMBL/GenBank/DDBJ databases">
        <authorList>
            <person name="Bekaert M."/>
        </authorList>
    </citation>
    <scope>NUCLEOTIDE SEQUENCE</scope>
</reference>
<feature type="domain" description="SAM" evidence="8">
    <location>
        <begin position="736"/>
        <end position="799"/>
    </location>
</feature>
<dbReference type="SUPFAM" id="SSF50044">
    <property type="entry name" value="SH3-domain"/>
    <property type="match status" value="1"/>
</dbReference>
<dbReference type="Pfam" id="PF07653">
    <property type="entry name" value="SH3_2"/>
    <property type="match status" value="1"/>
</dbReference>
<dbReference type="InterPro" id="IPR002110">
    <property type="entry name" value="Ankyrin_rpt"/>
</dbReference>
<evidence type="ECO:0000313" key="10">
    <source>
        <dbReference type="Proteomes" id="UP000683360"/>
    </source>
</evidence>
<dbReference type="SUPFAM" id="SSF47769">
    <property type="entry name" value="SAM/Pointed domain"/>
    <property type="match status" value="2"/>
</dbReference>
<feature type="repeat" description="ANK" evidence="4">
    <location>
        <begin position="296"/>
        <end position="328"/>
    </location>
</feature>
<dbReference type="InterPro" id="IPR001452">
    <property type="entry name" value="SH3_domain"/>
</dbReference>
<feature type="region of interest" description="Disordered" evidence="6">
    <location>
        <begin position="688"/>
        <end position="716"/>
    </location>
</feature>
<dbReference type="InterPro" id="IPR036770">
    <property type="entry name" value="Ankyrin_rpt-contain_sf"/>
</dbReference>
<keyword evidence="10" id="KW-1185">Reference proteome</keyword>
<feature type="compositionally biased region" description="Basic and acidic residues" evidence="6">
    <location>
        <begin position="994"/>
        <end position="1003"/>
    </location>
</feature>
<feature type="compositionally biased region" description="Low complexity" evidence="6">
    <location>
        <begin position="913"/>
        <end position="923"/>
    </location>
</feature>
<dbReference type="CDD" id="cd09498">
    <property type="entry name" value="SAM_caskin1_2_repeat2"/>
    <property type="match status" value="1"/>
</dbReference>
<feature type="region of interest" description="Disordered" evidence="6">
    <location>
        <begin position="873"/>
        <end position="923"/>
    </location>
</feature>